<keyword evidence="4" id="KW-1185">Reference proteome</keyword>
<dbReference type="Proteomes" id="UP000234240">
    <property type="component" value="Unassembled WGS sequence"/>
</dbReference>
<dbReference type="Gene3D" id="3.40.50.720">
    <property type="entry name" value="NAD(P)-binding Rossmann-like Domain"/>
    <property type="match status" value="1"/>
</dbReference>
<feature type="domain" description="Gfo/Idh/MocA-like oxidoreductase N-terminal" evidence="1">
    <location>
        <begin position="4"/>
        <end position="123"/>
    </location>
</feature>
<dbReference type="SUPFAM" id="SSF51735">
    <property type="entry name" value="NAD(P)-binding Rossmann-fold domains"/>
    <property type="match status" value="1"/>
</dbReference>
<dbReference type="SUPFAM" id="SSF55347">
    <property type="entry name" value="Glyceraldehyde-3-phosphate dehydrogenase-like, C-terminal domain"/>
    <property type="match status" value="1"/>
</dbReference>
<feature type="domain" description="GFO/IDH/MocA-like oxidoreductase" evidence="2">
    <location>
        <begin position="134"/>
        <end position="258"/>
    </location>
</feature>
<reference evidence="3 4" key="1">
    <citation type="submission" date="2017-12" db="EMBL/GenBank/DDBJ databases">
        <title>Characterization of six clinical isolates of Enterochimera gen. nov., a novel genus of the Yersiniaciae family and the three species Enterochimera arupensis sp. nov., Enterochimera coloradensis sp. nov, and Enterochimera californica sp. nov.</title>
        <authorList>
            <person name="Rossi A."/>
            <person name="Fisher M."/>
        </authorList>
    </citation>
    <scope>NUCLEOTIDE SEQUENCE [LARGE SCALE GENOMIC DNA]</scope>
    <source>
        <strain evidence="4">2015-Iso6</strain>
    </source>
</reference>
<dbReference type="PANTHER" id="PTHR43249:SF1">
    <property type="entry name" value="D-GLUCOSIDE 3-DEHYDROGENASE"/>
    <property type="match status" value="1"/>
</dbReference>
<dbReference type="InterPro" id="IPR000683">
    <property type="entry name" value="Gfo/Idh/MocA-like_OxRdtase_N"/>
</dbReference>
<dbReference type="InterPro" id="IPR052515">
    <property type="entry name" value="Gfo/Idh/MocA_Oxidoreductase"/>
</dbReference>
<dbReference type="RefSeq" id="WP_101817956.1">
    <property type="nucleotide sequence ID" value="NZ_PJZF01000021.1"/>
</dbReference>
<organism evidence="3 4">
    <name type="scientific">Chimaeribacter californicus</name>
    <dbReference type="NCBI Taxonomy" id="2060067"/>
    <lineage>
        <taxon>Bacteria</taxon>
        <taxon>Pseudomonadati</taxon>
        <taxon>Pseudomonadota</taxon>
        <taxon>Gammaproteobacteria</taxon>
        <taxon>Enterobacterales</taxon>
        <taxon>Yersiniaceae</taxon>
        <taxon>Chimaeribacter</taxon>
    </lineage>
</organism>
<dbReference type="AlphaFoldDB" id="A0A2N5DY15"/>
<protein>
    <submittedName>
        <fullName evidence="3">Oxidoreductase</fullName>
    </submittedName>
</protein>
<dbReference type="PANTHER" id="PTHR43249">
    <property type="entry name" value="UDP-N-ACETYL-2-AMINO-2-DEOXY-D-GLUCURONATE OXIDASE"/>
    <property type="match status" value="1"/>
</dbReference>
<sequence length="384" mass="42558">MEKLRFGIIGIGNIGTVHARYLLDGVVSEACLAAVCDNDRSKHPAIRRLVGDSLPLFEDAEAMITSGLIDAVIVATPHYDHPGLSMLAMRHGLHTLCEKPAGVFTAQVQEMNACARECDVVFGIMYNQRPNPLYQKVKALIDGGELGEIRRSNWIITNWYRSQSYYDAGGWRATWKGEGGGVLLNQDPHQLDLWQWLVGMPVRLRAFCQFGKHRQIEVEDEVTAYAEYANGATGVFITTVAETPGTNRLEITGDRGKVVVEEGRLRYWRLCEPEPAFNARWQHGFGEPECWEVTVPVAPACSDHHVITANFCAAVLRGEPLIAPGLEGIHGLTLSNAMHLSTWTDGWVTLPLDEARYLELLQQRINASVGKPAVSRTLDANGTW</sequence>
<dbReference type="InterPro" id="IPR036291">
    <property type="entry name" value="NAD(P)-bd_dom_sf"/>
</dbReference>
<dbReference type="InterPro" id="IPR055170">
    <property type="entry name" value="GFO_IDH_MocA-like_dom"/>
</dbReference>
<dbReference type="Gene3D" id="3.30.360.10">
    <property type="entry name" value="Dihydrodipicolinate Reductase, domain 2"/>
    <property type="match status" value="1"/>
</dbReference>
<accession>A0A2N5DY15</accession>
<name>A0A2N5DY15_9GAMM</name>
<evidence type="ECO:0000313" key="3">
    <source>
        <dbReference type="EMBL" id="PLR32388.1"/>
    </source>
</evidence>
<evidence type="ECO:0000313" key="4">
    <source>
        <dbReference type="Proteomes" id="UP000234240"/>
    </source>
</evidence>
<proteinExistence type="predicted"/>
<comment type="caution">
    <text evidence="3">The sequence shown here is derived from an EMBL/GenBank/DDBJ whole genome shotgun (WGS) entry which is preliminary data.</text>
</comment>
<dbReference type="EMBL" id="PJZF01000021">
    <property type="protein sequence ID" value="PLR32388.1"/>
    <property type="molecule type" value="Genomic_DNA"/>
</dbReference>
<dbReference type="OrthoDB" id="9781031at2"/>
<evidence type="ECO:0000259" key="2">
    <source>
        <dbReference type="Pfam" id="PF22725"/>
    </source>
</evidence>
<dbReference type="Pfam" id="PF22725">
    <property type="entry name" value="GFO_IDH_MocA_C3"/>
    <property type="match status" value="1"/>
</dbReference>
<dbReference type="GO" id="GO:0000166">
    <property type="term" value="F:nucleotide binding"/>
    <property type="evidence" value="ECO:0007669"/>
    <property type="project" value="InterPro"/>
</dbReference>
<dbReference type="Pfam" id="PF01408">
    <property type="entry name" value="GFO_IDH_MocA"/>
    <property type="match status" value="1"/>
</dbReference>
<gene>
    <name evidence="3" type="ORF">CYR55_19210</name>
</gene>
<evidence type="ECO:0000259" key="1">
    <source>
        <dbReference type="Pfam" id="PF01408"/>
    </source>
</evidence>